<proteinExistence type="predicted"/>
<accession>A0ABV2WKN4</accession>
<keyword evidence="1" id="KW-0805">Transcription regulation</keyword>
<organism evidence="6 7">
    <name type="scientific">Nocardia rhamnosiphila</name>
    <dbReference type="NCBI Taxonomy" id="426716"/>
    <lineage>
        <taxon>Bacteria</taxon>
        <taxon>Bacillati</taxon>
        <taxon>Actinomycetota</taxon>
        <taxon>Actinomycetes</taxon>
        <taxon>Mycobacteriales</taxon>
        <taxon>Nocardiaceae</taxon>
        <taxon>Nocardia</taxon>
    </lineage>
</organism>
<evidence type="ECO:0000256" key="4">
    <source>
        <dbReference type="PROSITE-ProRule" id="PRU00335"/>
    </source>
</evidence>
<feature type="domain" description="HTH tetR-type" evidence="5">
    <location>
        <begin position="9"/>
        <end position="69"/>
    </location>
</feature>
<gene>
    <name evidence="6" type="ORF">ABZ510_06230</name>
</gene>
<dbReference type="Gene3D" id="1.10.10.60">
    <property type="entry name" value="Homeodomain-like"/>
    <property type="match status" value="1"/>
</dbReference>
<dbReference type="InterPro" id="IPR023772">
    <property type="entry name" value="DNA-bd_HTH_TetR-type_CS"/>
</dbReference>
<comment type="caution">
    <text evidence="6">The sequence shown here is derived from an EMBL/GenBank/DDBJ whole genome shotgun (WGS) entry which is preliminary data.</text>
</comment>
<sequence>MPGPGRPRSFDRDAALRAAMYLFWEHGYEGVSISDLTAAMGIGARSLYTAFGSKEELFREAVALYGSAAPRPMDRMRTAREAVEAMLRQKVDANLDPATPLGCMVVLAATNVTPDNTHVRDLLAEMRARDRAELLARLERGRTDGDIPAGADIEAVASFYLTVLHGLAIRTRDGCSRADAQRVVDHAMQAWDSVAAPAPARSIVQK</sequence>
<dbReference type="PROSITE" id="PS01081">
    <property type="entry name" value="HTH_TETR_1"/>
    <property type="match status" value="1"/>
</dbReference>
<evidence type="ECO:0000256" key="2">
    <source>
        <dbReference type="ARBA" id="ARBA00023125"/>
    </source>
</evidence>
<dbReference type="InterPro" id="IPR001647">
    <property type="entry name" value="HTH_TetR"/>
</dbReference>
<dbReference type="PANTHER" id="PTHR47506:SF1">
    <property type="entry name" value="HTH-TYPE TRANSCRIPTIONAL REGULATOR YJDC"/>
    <property type="match status" value="1"/>
</dbReference>
<dbReference type="Gene3D" id="1.10.357.10">
    <property type="entry name" value="Tetracycline Repressor, domain 2"/>
    <property type="match status" value="1"/>
</dbReference>
<feature type="DNA-binding region" description="H-T-H motif" evidence="4">
    <location>
        <begin position="32"/>
        <end position="51"/>
    </location>
</feature>
<dbReference type="PROSITE" id="PS50977">
    <property type="entry name" value="HTH_TETR_2"/>
    <property type="match status" value="1"/>
</dbReference>
<dbReference type="RefSeq" id="WP_036512137.1">
    <property type="nucleotide sequence ID" value="NZ_JBEYBD010000001.1"/>
</dbReference>
<dbReference type="GeneID" id="96242408"/>
<dbReference type="InterPro" id="IPR036271">
    <property type="entry name" value="Tet_transcr_reg_TetR-rel_C_sf"/>
</dbReference>
<evidence type="ECO:0000259" key="5">
    <source>
        <dbReference type="PROSITE" id="PS50977"/>
    </source>
</evidence>
<dbReference type="PRINTS" id="PR00455">
    <property type="entry name" value="HTHTETR"/>
</dbReference>
<name>A0ABV2WKN4_9NOCA</name>
<reference evidence="6 7" key="1">
    <citation type="submission" date="2024-06" db="EMBL/GenBank/DDBJ databases">
        <title>The Natural Products Discovery Center: Release of the First 8490 Sequenced Strains for Exploring Actinobacteria Biosynthetic Diversity.</title>
        <authorList>
            <person name="Kalkreuter E."/>
            <person name="Kautsar S.A."/>
            <person name="Yang D."/>
            <person name="Bader C.D."/>
            <person name="Teijaro C.N."/>
            <person name="Fluegel L."/>
            <person name="Davis C.M."/>
            <person name="Simpson J.R."/>
            <person name="Lauterbach L."/>
            <person name="Steele A.D."/>
            <person name="Gui C."/>
            <person name="Meng S."/>
            <person name="Li G."/>
            <person name="Viehrig K."/>
            <person name="Ye F."/>
            <person name="Su P."/>
            <person name="Kiefer A.F."/>
            <person name="Nichols A."/>
            <person name="Cepeda A.J."/>
            <person name="Yan W."/>
            <person name="Fan B."/>
            <person name="Jiang Y."/>
            <person name="Adhikari A."/>
            <person name="Zheng C.-J."/>
            <person name="Schuster L."/>
            <person name="Cowan T.M."/>
            <person name="Smanski M.J."/>
            <person name="Chevrette M.G."/>
            <person name="De Carvalho L.P.S."/>
            <person name="Shen B."/>
        </authorList>
    </citation>
    <scope>NUCLEOTIDE SEQUENCE [LARGE SCALE GENOMIC DNA]</scope>
    <source>
        <strain evidence="6 7">NPDC019708</strain>
    </source>
</reference>
<evidence type="ECO:0000313" key="6">
    <source>
        <dbReference type="EMBL" id="MEU1951441.1"/>
    </source>
</evidence>
<dbReference type="SUPFAM" id="SSF46689">
    <property type="entry name" value="Homeodomain-like"/>
    <property type="match status" value="1"/>
</dbReference>
<dbReference type="InterPro" id="IPR009057">
    <property type="entry name" value="Homeodomain-like_sf"/>
</dbReference>
<dbReference type="PANTHER" id="PTHR47506">
    <property type="entry name" value="TRANSCRIPTIONAL REGULATORY PROTEIN"/>
    <property type="match status" value="1"/>
</dbReference>
<dbReference type="Proteomes" id="UP001550628">
    <property type="component" value="Unassembled WGS sequence"/>
</dbReference>
<dbReference type="Pfam" id="PF00440">
    <property type="entry name" value="TetR_N"/>
    <property type="match status" value="1"/>
</dbReference>
<keyword evidence="3" id="KW-0804">Transcription</keyword>
<dbReference type="InterPro" id="IPR011075">
    <property type="entry name" value="TetR_C"/>
</dbReference>
<evidence type="ECO:0000256" key="1">
    <source>
        <dbReference type="ARBA" id="ARBA00023015"/>
    </source>
</evidence>
<dbReference type="EMBL" id="JBEYBF010000003">
    <property type="protein sequence ID" value="MEU1951441.1"/>
    <property type="molecule type" value="Genomic_DNA"/>
</dbReference>
<evidence type="ECO:0000313" key="7">
    <source>
        <dbReference type="Proteomes" id="UP001550628"/>
    </source>
</evidence>
<protein>
    <submittedName>
        <fullName evidence="6">TetR/AcrR family transcriptional regulator</fullName>
    </submittedName>
</protein>
<keyword evidence="2 4" id="KW-0238">DNA-binding</keyword>
<keyword evidence="7" id="KW-1185">Reference proteome</keyword>
<dbReference type="Pfam" id="PF16925">
    <property type="entry name" value="TetR_C_13"/>
    <property type="match status" value="1"/>
</dbReference>
<dbReference type="SUPFAM" id="SSF48498">
    <property type="entry name" value="Tetracyclin repressor-like, C-terminal domain"/>
    <property type="match status" value="1"/>
</dbReference>
<evidence type="ECO:0000256" key="3">
    <source>
        <dbReference type="ARBA" id="ARBA00023163"/>
    </source>
</evidence>